<dbReference type="RefSeq" id="WP_007279010.1">
    <property type="nucleotide sequence ID" value="NZ_ABCK01000011.1"/>
</dbReference>
<evidence type="ECO:0008006" key="3">
    <source>
        <dbReference type="Google" id="ProtNLM"/>
    </source>
</evidence>
<protein>
    <recommendedName>
        <fullName evidence="3">Glycosyl hydrolase family 98 putative carbohydrate-binding module domain-containing protein</fullName>
    </recommendedName>
</protein>
<keyword evidence="2" id="KW-1185">Reference proteome</keyword>
<dbReference type="Proteomes" id="UP000004947">
    <property type="component" value="Unassembled WGS sequence"/>
</dbReference>
<comment type="caution">
    <text evidence="1">The sequence shown here is derived from an EMBL/GenBank/DDBJ whole genome shotgun (WGS) entry which is preliminary data.</text>
</comment>
<dbReference type="STRING" id="313628.LNTAR_15567"/>
<sequence length="360" mass="40273">MKYLGLIFLLSFGLCADVVLHKDGRKEEGELKWNQSKLQFNGKELNLNNVFKLRFDRPLVANAGEYIIFKNGTMLRAQSTKLLSNENSLLVDYRGEEKKIKLELISAISFQGAHYPMSEAAGFYTLNNFHYPGEATYFTKSSIGQSKPSKKRHKKSLLNSLVIQKRAFSSSDYVFKTTSREIIYGKILEQKDDYLLIETPIGAVAYPHNELCQIAANKNNFAISEKDIRDIKYTAFINQCRALTFNKSYTQAAINESGFAADHFISLNSRTEFTLSPKQGCKAISFSMTTDPGTSNGHAVLIISQNGKELFKQEISSGQELSNIYLLVSQGDLKVLLDYGKGGSAGDYIILLNPQFIGAK</sequence>
<proteinExistence type="predicted"/>
<dbReference type="AlphaFoldDB" id="A6DMB1"/>
<dbReference type="EMBL" id="ABCK01000011">
    <property type="protein sequence ID" value="EDM27101.1"/>
    <property type="molecule type" value="Genomic_DNA"/>
</dbReference>
<organism evidence="1 2">
    <name type="scientific">Lentisphaera araneosa HTCC2155</name>
    <dbReference type="NCBI Taxonomy" id="313628"/>
    <lineage>
        <taxon>Bacteria</taxon>
        <taxon>Pseudomonadati</taxon>
        <taxon>Lentisphaerota</taxon>
        <taxon>Lentisphaeria</taxon>
        <taxon>Lentisphaerales</taxon>
        <taxon>Lentisphaeraceae</taxon>
        <taxon>Lentisphaera</taxon>
    </lineage>
</organism>
<gene>
    <name evidence="1" type="ORF">LNTAR_15567</name>
</gene>
<reference evidence="1 2" key="1">
    <citation type="journal article" date="2010" name="J. Bacteriol.">
        <title>Genome sequence of Lentisphaera araneosa HTCC2155T, the type species of the order Lentisphaerales in the phylum Lentisphaerae.</title>
        <authorList>
            <person name="Thrash J.C."/>
            <person name="Cho J.C."/>
            <person name="Vergin K.L."/>
            <person name="Morris R.M."/>
            <person name="Giovannoni S.J."/>
        </authorList>
    </citation>
    <scope>NUCLEOTIDE SEQUENCE [LARGE SCALE GENOMIC DNA]</scope>
    <source>
        <strain evidence="1 2">HTCC2155</strain>
    </source>
</reference>
<evidence type="ECO:0000313" key="2">
    <source>
        <dbReference type="Proteomes" id="UP000004947"/>
    </source>
</evidence>
<evidence type="ECO:0000313" key="1">
    <source>
        <dbReference type="EMBL" id="EDM27101.1"/>
    </source>
</evidence>
<name>A6DMB1_9BACT</name>
<accession>A6DMB1</accession>